<dbReference type="AlphaFoldDB" id="A0A9Q8SXK3"/>
<dbReference type="RefSeq" id="XP_049146890.1">
    <property type="nucleotide sequence ID" value="XM_049289745.1"/>
</dbReference>
<dbReference type="KEGG" id="clup:CLUP02_10772"/>
<evidence type="ECO:0000313" key="1">
    <source>
        <dbReference type="EMBL" id="UQC85275.1"/>
    </source>
</evidence>
<sequence length="595" mass="64916">MNDLIIITSLWVFVAKQEHLWLKNNTHGSMQEVSFLAYVRSTTNIRWRNTLSLYSLTQSPGGLDDGANATGRDCRETDLTTERRSLTTEVCPSWENASRSSERQNGITAAMSTTGVSGKGWTLRAGPGAAQGGCYCSSLAFLRGLSTFYPHSEFVSEQRLFRTGCGSTIVCSGLPVHNSTALLVVSSGCARHGTAQVGGLSISQLQVLFDTVLAEGAVVKADREVPEWSTGQPRVRNRVLIQNLDSLCGFHMVIIFGNPISLIADNDRRQKSERRALLRGKPGRVRIRRPTGSHLFHRGQAGTNSATADAAVNRIPSLSNPLGLSNENQPSSVTEVASKLYAPSALECGELTEDITVRTHARCRGTVPHFDFRSRGRDSSQGSGWLYRLREIVGGSASTGSTSRPPTKALTIAWPGPVNQPSIGHIPFKAVAVPETCVTLSIWDIMTGWESPRGVGPTKAVARPWGFDVWCSTTALPEEHSVALFATCAWTTLCSSLVLHPLYVNNNSFIRSSLHAKAISGPLTSGMTFRRWQDSAKLWIIPTHSGCRLLVIMPFTSGTILYRSKFYSAKPTVLYNYRHKVYNLCGMLLDAAMLV</sequence>
<name>A0A9Q8SXK3_9PEZI</name>
<accession>A0A9Q8SXK3</accession>
<dbReference type="Proteomes" id="UP000830671">
    <property type="component" value="Chromosome 5"/>
</dbReference>
<evidence type="ECO:0000313" key="2">
    <source>
        <dbReference type="Proteomes" id="UP000830671"/>
    </source>
</evidence>
<organism evidence="1 2">
    <name type="scientific">Colletotrichum lupini</name>
    <dbReference type="NCBI Taxonomy" id="145971"/>
    <lineage>
        <taxon>Eukaryota</taxon>
        <taxon>Fungi</taxon>
        <taxon>Dikarya</taxon>
        <taxon>Ascomycota</taxon>
        <taxon>Pezizomycotina</taxon>
        <taxon>Sordariomycetes</taxon>
        <taxon>Hypocreomycetidae</taxon>
        <taxon>Glomerellales</taxon>
        <taxon>Glomerellaceae</taxon>
        <taxon>Colletotrichum</taxon>
        <taxon>Colletotrichum acutatum species complex</taxon>
    </lineage>
</organism>
<gene>
    <name evidence="1" type="ORF">CLUP02_10772</name>
</gene>
<dbReference type="EMBL" id="CP019477">
    <property type="protein sequence ID" value="UQC85275.1"/>
    <property type="molecule type" value="Genomic_DNA"/>
</dbReference>
<keyword evidence="2" id="KW-1185">Reference proteome</keyword>
<dbReference type="GeneID" id="73344755"/>
<protein>
    <submittedName>
        <fullName evidence="1">Uncharacterized protein</fullName>
    </submittedName>
</protein>
<reference evidence="1" key="1">
    <citation type="journal article" date="2021" name="Mol. Plant Microbe Interact.">
        <title>Complete Genome Sequence of the Plant-Pathogenic Fungus Colletotrichum lupini.</title>
        <authorList>
            <person name="Baroncelli R."/>
            <person name="Pensec F."/>
            <person name="Da Lio D."/>
            <person name="Boufleur T."/>
            <person name="Vicente I."/>
            <person name="Sarrocco S."/>
            <person name="Picot A."/>
            <person name="Baraldi E."/>
            <person name="Sukno S."/>
            <person name="Thon M."/>
            <person name="Le Floch G."/>
        </authorList>
    </citation>
    <scope>NUCLEOTIDE SEQUENCE</scope>
    <source>
        <strain evidence="1">IMI 504893</strain>
    </source>
</reference>
<proteinExistence type="predicted"/>